<dbReference type="GO" id="GO:0019346">
    <property type="term" value="P:transsulfuration"/>
    <property type="evidence" value="ECO:0007669"/>
    <property type="project" value="InterPro"/>
</dbReference>
<dbReference type="PIRSF" id="PIRSF001434">
    <property type="entry name" value="CGS"/>
    <property type="match status" value="1"/>
</dbReference>
<dbReference type="FunFam" id="3.40.640.10:FF:000046">
    <property type="entry name" value="Cystathionine gamma-lyase"/>
    <property type="match status" value="1"/>
</dbReference>
<dbReference type="Pfam" id="PF01053">
    <property type="entry name" value="Cys_Met_Meta_PP"/>
    <property type="match status" value="1"/>
</dbReference>
<evidence type="ECO:0000256" key="4">
    <source>
        <dbReference type="ARBA" id="ARBA00047175"/>
    </source>
</evidence>
<organism evidence="10 11">
    <name type="scientific">Selenomonas ruminantium</name>
    <dbReference type="NCBI Taxonomy" id="971"/>
    <lineage>
        <taxon>Bacteria</taxon>
        <taxon>Bacillati</taxon>
        <taxon>Bacillota</taxon>
        <taxon>Negativicutes</taxon>
        <taxon>Selenomonadales</taxon>
        <taxon>Selenomonadaceae</taxon>
        <taxon>Selenomonas</taxon>
    </lineage>
</organism>
<dbReference type="GO" id="GO:0030170">
    <property type="term" value="F:pyridoxal phosphate binding"/>
    <property type="evidence" value="ECO:0007669"/>
    <property type="project" value="InterPro"/>
</dbReference>
<evidence type="ECO:0000256" key="7">
    <source>
        <dbReference type="ARBA" id="ARBA00052699"/>
    </source>
</evidence>
<evidence type="ECO:0000256" key="5">
    <source>
        <dbReference type="ARBA" id="ARBA00047199"/>
    </source>
</evidence>
<dbReference type="InterPro" id="IPR000277">
    <property type="entry name" value="Cys/Met-Metab_PyrdxlP-dep_enz"/>
</dbReference>
<dbReference type="Gene3D" id="3.90.1150.10">
    <property type="entry name" value="Aspartate Aminotransferase, domain 1"/>
    <property type="match status" value="1"/>
</dbReference>
<dbReference type="InterPro" id="IPR015424">
    <property type="entry name" value="PyrdxlP-dep_Trfase"/>
</dbReference>
<sequence>MGKNLNTSLNHTGDGQFYKQVAKSSSVPEVLPIYRTSVFAFDDVPSVDRIYEGEDDGYIYSRIKHPNTEAVSEIIAAADETEAALVFSSGMSAIALSILTFVQQGDHIISSPVLYGGVHDFLANELARFGVSVTFVDFLHENIADFIRPETKLIYTESICNPLMEVPDLTAVAKTAHEHDLLFLVDNTFATPVVVKPAALGADVVLYSATKYLGGHSDIVGGAAAGSQELIDKIHKTLTLYGAVLGAEDSWLLARSLRTLNLRVTAHSRNALQVAEFLEKHPKIEKVFYPGLPSSPSYKRATAQFAPGLYGGMLSFNLKGGEQEAATVIRELLTIKYVPSLAGTATTLSYAAKTSHRFYPPADLAAAGITLGQLRLSVGLEQVEDIIAELDAALAKI</sequence>
<dbReference type="EMBL" id="FNJQ01000024">
    <property type="protein sequence ID" value="SDP54351.1"/>
    <property type="molecule type" value="Genomic_DNA"/>
</dbReference>
<gene>
    <name evidence="10" type="ORF">SAMN05216366_12426</name>
</gene>
<proteinExistence type="inferred from homology"/>
<comment type="catalytic activity">
    <reaction evidence="6">
        <text>L-homocysteine + H2O = 2-oxobutanoate + hydrogen sulfide + NH4(+) + H(+)</text>
        <dbReference type="Rhea" id="RHEA:14501"/>
        <dbReference type="ChEBI" id="CHEBI:15377"/>
        <dbReference type="ChEBI" id="CHEBI:15378"/>
        <dbReference type="ChEBI" id="CHEBI:16763"/>
        <dbReference type="ChEBI" id="CHEBI:28938"/>
        <dbReference type="ChEBI" id="CHEBI:29919"/>
        <dbReference type="ChEBI" id="CHEBI:58199"/>
        <dbReference type="EC" id="4.4.1.2"/>
    </reaction>
    <physiologicalReaction direction="left-to-right" evidence="6">
        <dbReference type="Rhea" id="RHEA:14502"/>
    </physiologicalReaction>
</comment>
<dbReference type="Proteomes" id="UP000182412">
    <property type="component" value="Unassembled WGS sequence"/>
</dbReference>
<dbReference type="PANTHER" id="PTHR11808:SF80">
    <property type="entry name" value="CYSTATHIONINE GAMMA-LYASE"/>
    <property type="match status" value="1"/>
</dbReference>
<evidence type="ECO:0000256" key="3">
    <source>
        <dbReference type="ARBA" id="ARBA00022898"/>
    </source>
</evidence>
<comment type="catalytic activity">
    <reaction evidence="7">
        <text>L-methionine + H2O = methanethiol + 2-oxobutanoate + NH4(+)</text>
        <dbReference type="Rhea" id="RHEA:23800"/>
        <dbReference type="ChEBI" id="CHEBI:15377"/>
        <dbReference type="ChEBI" id="CHEBI:16007"/>
        <dbReference type="ChEBI" id="CHEBI:16763"/>
        <dbReference type="ChEBI" id="CHEBI:28938"/>
        <dbReference type="ChEBI" id="CHEBI:57844"/>
        <dbReference type="EC" id="4.4.1.11"/>
    </reaction>
    <physiologicalReaction direction="left-to-right" evidence="7">
        <dbReference type="Rhea" id="RHEA:23801"/>
    </physiologicalReaction>
</comment>
<dbReference type="GO" id="GO:0018826">
    <property type="term" value="F:methionine gamma-lyase activity"/>
    <property type="evidence" value="ECO:0007669"/>
    <property type="project" value="UniProtKB-EC"/>
</dbReference>
<dbReference type="InterPro" id="IPR015421">
    <property type="entry name" value="PyrdxlP-dep_Trfase_major"/>
</dbReference>
<dbReference type="PROSITE" id="PS00868">
    <property type="entry name" value="CYS_MET_METAB_PP"/>
    <property type="match status" value="1"/>
</dbReference>
<evidence type="ECO:0000256" key="6">
    <source>
        <dbReference type="ARBA" id="ARBA00048780"/>
    </source>
</evidence>
<protein>
    <recommendedName>
        <fullName evidence="4">homocysteine desulfhydrase</fullName>
        <ecNumber evidence="4">4.4.1.2</ecNumber>
    </recommendedName>
    <alternativeName>
        <fullName evidence="5">Homocysteine desulfhydrase</fullName>
    </alternativeName>
</protein>
<keyword evidence="10" id="KW-0456">Lyase</keyword>
<dbReference type="GO" id="GO:0005737">
    <property type="term" value="C:cytoplasm"/>
    <property type="evidence" value="ECO:0007669"/>
    <property type="project" value="TreeGrafter"/>
</dbReference>
<evidence type="ECO:0000256" key="8">
    <source>
        <dbReference type="PIRSR" id="PIRSR001434-2"/>
    </source>
</evidence>
<dbReference type="OrthoDB" id="9780685at2"/>
<dbReference type="EC" id="4.4.1.2" evidence="4"/>
<comment type="similarity">
    <text evidence="2 9">Belongs to the trans-sulfuration enzymes family.</text>
</comment>
<dbReference type="RefSeq" id="WP_074572860.1">
    <property type="nucleotide sequence ID" value="NZ_FNJQ01000024.1"/>
</dbReference>
<evidence type="ECO:0000313" key="11">
    <source>
        <dbReference type="Proteomes" id="UP000182412"/>
    </source>
</evidence>
<evidence type="ECO:0000256" key="2">
    <source>
        <dbReference type="ARBA" id="ARBA00009077"/>
    </source>
</evidence>
<dbReference type="AlphaFoldDB" id="A0A1H0TKI2"/>
<comment type="cofactor">
    <cofactor evidence="1 9">
        <name>pyridoxal 5'-phosphate</name>
        <dbReference type="ChEBI" id="CHEBI:597326"/>
    </cofactor>
</comment>
<evidence type="ECO:0000256" key="1">
    <source>
        <dbReference type="ARBA" id="ARBA00001933"/>
    </source>
</evidence>
<dbReference type="Gene3D" id="3.40.640.10">
    <property type="entry name" value="Type I PLP-dependent aspartate aminotransferase-like (Major domain)"/>
    <property type="match status" value="1"/>
</dbReference>
<dbReference type="GO" id="GO:0047982">
    <property type="term" value="F:homocysteine desulfhydrase activity"/>
    <property type="evidence" value="ECO:0007669"/>
    <property type="project" value="UniProtKB-EC"/>
</dbReference>
<dbReference type="PANTHER" id="PTHR11808">
    <property type="entry name" value="TRANS-SULFURATION ENZYME FAMILY MEMBER"/>
    <property type="match status" value="1"/>
</dbReference>
<evidence type="ECO:0000256" key="9">
    <source>
        <dbReference type="RuleBase" id="RU362118"/>
    </source>
</evidence>
<dbReference type="CDD" id="cd00614">
    <property type="entry name" value="CGS_like"/>
    <property type="match status" value="1"/>
</dbReference>
<feature type="modified residue" description="N6-(pyridoxal phosphate)lysine" evidence="8">
    <location>
        <position position="211"/>
    </location>
</feature>
<evidence type="ECO:0000313" key="10">
    <source>
        <dbReference type="EMBL" id="SDP54351.1"/>
    </source>
</evidence>
<dbReference type="InterPro" id="IPR054542">
    <property type="entry name" value="Cys_met_metab_PP"/>
</dbReference>
<dbReference type="SUPFAM" id="SSF53383">
    <property type="entry name" value="PLP-dependent transferases"/>
    <property type="match status" value="1"/>
</dbReference>
<keyword evidence="3 8" id="KW-0663">Pyridoxal phosphate</keyword>
<name>A0A1H0TKI2_SELRU</name>
<accession>A0A1H0TKI2</accession>
<dbReference type="InterPro" id="IPR015422">
    <property type="entry name" value="PyrdxlP-dep_Trfase_small"/>
</dbReference>
<reference evidence="10 11" key="1">
    <citation type="submission" date="2016-10" db="EMBL/GenBank/DDBJ databases">
        <authorList>
            <person name="de Groot N.N."/>
        </authorList>
    </citation>
    <scope>NUCLEOTIDE SEQUENCE [LARGE SCALE GENOMIC DNA]</scope>
    <source>
        <strain evidence="10 11">S137</strain>
    </source>
</reference>